<organism evidence="2 3">
    <name type="scientific">Asanoa ferruginea</name>
    <dbReference type="NCBI Taxonomy" id="53367"/>
    <lineage>
        <taxon>Bacteria</taxon>
        <taxon>Bacillati</taxon>
        <taxon>Actinomycetota</taxon>
        <taxon>Actinomycetes</taxon>
        <taxon>Micromonosporales</taxon>
        <taxon>Micromonosporaceae</taxon>
        <taxon>Asanoa</taxon>
    </lineage>
</organism>
<dbReference type="EMBL" id="QUMQ01000001">
    <property type="protein sequence ID" value="REF96498.1"/>
    <property type="molecule type" value="Genomic_DNA"/>
</dbReference>
<evidence type="ECO:0000256" key="1">
    <source>
        <dbReference type="SAM" id="MobiDB-lite"/>
    </source>
</evidence>
<comment type="caution">
    <text evidence="2">The sequence shown here is derived from an EMBL/GenBank/DDBJ whole genome shotgun (WGS) entry which is preliminary data.</text>
</comment>
<gene>
    <name evidence="2" type="ORF">DFJ67_2480</name>
</gene>
<dbReference type="RefSeq" id="WP_170215818.1">
    <property type="nucleotide sequence ID" value="NZ_BONB01000099.1"/>
</dbReference>
<evidence type="ECO:0000313" key="3">
    <source>
        <dbReference type="Proteomes" id="UP000256913"/>
    </source>
</evidence>
<evidence type="ECO:0000313" key="2">
    <source>
        <dbReference type="EMBL" id="REF96498.1"/>
    </source>
</evidence>
<keyword evidence="3" id="KW-1185">Reference proteome</keyword>
<proteinExistence type="predicted"/>
<sequence length="57" mass="6093">MTQPDEERPEADVSEQATPAQPDDGAGRDDPVHTGAEVPEADAVEQSQVVVGDDDYR</sequence>
<reference evidence="2 3" key="1">
    <citation type="submission" date="2018-08" db="EMBL/GenBank/DDBJ databases">
        <title>Sequencing the genomes of 1000 actinobacteria strains.</title>
        <authorList>
            <person name="Klenk H.-P."/>
        </authorList>
    </citation>
    <scope>NUCLEOTIDE SEQUENCE [LARGE SCALE GENOMIC DNA]</scope>
    <source>
        <strain evidence="2 3">DSM 44099</strain>
    </source>
</reference>
<dbReference type="AlphaFoldDB" id="A0A3D9ZGG4"/>
<protein>
    <submittedName>
        <fullName evidence="2">Uncharacterized protein</fullName>
    </submittedName>
</protein>
<name>A0A3D9ZGG4_9ACTN</name>
<dbReference type="Proteomes" id="UP000256913">
    <property type="component" value="Unassembled WGS sequence"/>
</dbReference>
<feature type="region of interest" description="Disordered" evidence="1">
    <location>
        <begin position="1"/>
        <end position="57"/>
    </location>
</feature>
<accession>A0A3D9ZGG4</accession>